<feature type="compositionally biased region" description="Polar residues" evidence="1">
    <location>
        <begin position="953"/>
        <end position="973"/>
    </location>
</feature>
<dbReference type="GO" id="GO:0007165">
    <property type="term" value="P:signal transduction"/>
    <property type="evidence" value="ECO:0007669"/>
    <property type="project" value="InterPro"/>
</dbReference>
<feature type="compositionally biased region" description="Polar residues" evidence="1">
    <location>
        <begin position="1163"/>
        <end position="1180"/>
    </location>
</feature>
<protein>
    <submittedName>
        <fullName evidence="6">Afadin</fullName>
    </submittedName>
</protein>
<dbReference type="PANTHER" id="PTHR10398">
    <property type="entry name" value="AFADIN"/>
    <property type="match status" value="1"/>
</dbReference>
<dbReference type="InterPro" id="IPR036034">
    <property type="entry name" value="PDZ_sf"/>
</dbReference>
<dbReference type="SMART" id="SM00228">
    <property type="entry name" value="PDZ"/>
    <property type="match status" value="1"/>
</dbReference>
<dbReference type="InterPro" id="IPR002710">
    <property type="entry name" value="Dilute_dom"/>
</dbReference>
<proteinExistence type="predicted"/>
<dbReference type="GO" id="GO:0050839">
    <property type="term" value="F:cell adhesion molecule binding"/>
    <property type="evidence" value="ECO:0007669"/>
    <property type="project" value="TreeGrafter"/>
</dbReference>
<evidence type="ECO:0000259" key="4">
    <source>
        <dbReference type="PROSITE" id="PS51126"/>
    </source>
</evidence>
<dbReference type="GO" id="GO:0005912">
    <property type="term" value="C:adherens junction"/>
    <property type="evidence" value="ECO:0007669"/>
    <property type="project" value="TreeGrafter"/>
</dbReference>
<dbReference type="SUPFAM" id="SSF49879">
    <property type="entry name" value="SMAD/FHA domain"/>
    <property type="match status" value="1"/>
</dbReference>
<dbReference type="InterPro" id="IPR028842">
    <property type="entry name" value="Afadin"/>
</dbReference>
<feature type="region of interest" description="Disordered" evidence="1">
    <location>
        <begin position="953"/>
        <end position="1002"/>
    </location>
</feature>
<feature type="domain" description="PDZ" evidence="2">
    <location>
        <begin position="777"/>
        <end position="863"/>
    </location>
</feature>
<feature type="region of interest" description="Disordered" evidence="1">
    <location>
        <begin position="1091"/>
        <end position="1110"/>
    </location>
</feature>
<dbReference type="InterPro" id="IPR000159">
    <property type="entry name" value="RA_dom"/>
</dbReference>
<evidence type="ECO:0000313" key="6">
    <source>
        <dbReference type="WBParaSite" id="ACRNAN_scaffold720.g28192.t1"/>
    </source>
</evidence>
<accession>A0A914ECB4</accession>
<dbReference type="Pfam" id="PF00595">
    <property type="entry name" value="PDZ"/>
    <property type="match status" value="1"/>
</dbReference>
<feature type="compositionally biased region" description="Polar residues" evidence="1">
    <location>
        <begin position="921"/>
        <end position="931"/>
    </location>
</feature>
<dbReference type="Proteomes" id="UP000887540">
    <property type="component" value="Unplaced"/>
</dbReference>
<dbReference type="SMART" id="SM01132">
    <property type="entry name" value="DIL"/>
    <property type="match status" value="1"/>
</dbReference>
<dbReference type="SUPFAM" id="SSF50156">
    <property type="entry name" value="PDZ domain-like"/>
    <property type="match status" value="1"/>
</dbReference>
<dbReference type="GO" id="GO:0032880">
    <property type="term" value="P:regulation of protein localization"/>
    <property type="evidence" value="ECO:0007669"/>
    <property type="project" value="TreeGrafter"/>
</dbReference>
<feature type="compositionally biased region" description="Polar residues" evidence="1">
    <location>
        <begin position="1017"/>
        <end position="1036"/>
    </location>
</feature>
<feature type="region of interest" description="Disordered" evidence="1">
    <location>
        <begin position="1284"/>
        <end position="1304"/>
    </location>
</feature>
<sequence length="1304" mass="145292">MLVEVSLPHNENRLNRSISDLRSINGTERVIPNDECPLMTLLSRSERASEVFFAVRQRTLNSTALAHQPAKTLVSSPSRNSTTESQYQQISNTSLPATLPVTYAYDPILVPLDTDKEVAEALIEIRPQVTEIGSDPSVQGIKLSGSLVHPKHCCLMFIDGVVTVTPLNAAAVVEVNGIRIERTLMLREGFVLAIGPHQFRFYLSRHQYMSQHPQLAKKNGTYGIPKSQSQPTELKKRPRVLPIPVSSYQRIRAPIKPISQTPNQYGTSQQQIDRNSKFRSLSATDLRFSSEKNVDQLNFSPNVLGQLLRSNNHIPIGTRFSSTANVSAMTPVADSAPQLPALIELYDQGVEHEFLRCLILETPQERFPFRPSPAFILYMVARYRISPLFRPGLNRNERQTYLQSFLMSILERFYHIVHLNSSNTGLLIFYLANISEFLHILKADLELASMSGPIIQGRYFELVEKTFDLLVGSCLTAIQSTMLGLLNNINISHHEATRDLLNYLEDTVRLIRKCRLNPALTIQVFSQLFYFVNMYLFNWLVTTTDGARFISRAFGVTLRERLNLINSWAEQQGLELAAECHMDRLQQTVNFLITPKTSEQIASLGATCYKLNSIQVRFLLENYVRDPTEMPITRDLIENVQNLAARQADIMAVQDGTKVQLEESPHLHLPFLLPQDGYVIETFRGISEDMSQFINSLQSKGICRSLPQPNATGSWTVHMHSLSNSSSQDRVAHVTGNNHFPSHDAPPSTNGHGRTTNFGVSDSPDSLLGGSKEILQHVTIQRPPGSGIGLSIVAAQGVGDKSVGIYVKSVVEGSPAFKDGRLESGDQLLSVNRQSLLDISQEQAAQKIANSGSSVHFEVAKHKAMSNGLQAWLQTTPTTPGSTKTLIPSSGLLPLPPTVTSNFATNGADSPTKYGDLHSPNAKQINPAHQSDQLYRHFRSNSASALMKDPVDTSSIASSTSHTPGYASLSNSRLPPHYRPASRPIVVQPSRPISPSNLRRAVSPTPLYTAPVRSASTIPFSNNTSLPSPPSYSMQQQERKNQLPHMTKSELNDELERLETKGPALTEADRQRYYQLISQLADFKTNFSVQSKPETDLNSNPNSARPNGRINTDIKHQVTIPSTSDIYKHKEDLISSVENLASRAMPSGDDRYLNACEANTSSSFNNRTLDNPSPLTSAIRTSPGEEKGRKRVTFNETKENEENHLYSVNNTPSTLMSDFERIAHDDDDGERVQTVGTHEVYMDPRKRRLNEIQARLRKPAVDGSNLAFRDKMKMFAAQIGEQMPKNRYKTSSTEREIEKETTLS</sequence>
<dbReference type="WBParaSite" id="ACRNAN_scaffold720.g28192.t1">
    <property type="protein sequence ID" value="ACRNAN_scaffold720.g28192.t1"/>
    <property type="gene ID" value="ACRNAN_scaffold720.g28192"/>
</dbReference>
<evidence type="ECO:0000313" key="5">
    <source>
        <dbReference type="Proteomes" id="UP000887540"/>
    </source>
</evidence>
<dbReference type="InterPro" id="IPR008984">
    <property type="entry name" value="SMAD_FHA_dom_sf"/>
</dbReference>
<dbReference type="PROSITE" id="PS51126">
    <property type="entry name" value="DILUTE"/>
    <property type="match status" value="1"/>
</dbReference>
<feature type="compositionally biased region" description="Basic and acidic residues" evidence="1">
    <location>
        <begin position="1292"/>
        <end position="1304"/>
    </location>
</feature>
<dbReference type="Pfam" id="PF01843">
    <property type="entry name" value="DIL"/>
    <property type="match status" value="1"/>
</dbReference>
<feature type="region of interest" description="Disordered" evidence="1">
    <location>
        <begin position="901"/>
        <end position="931"/>
    </location>
</feature>
<dbReference type="Gene3D" id="2.30.42.10">
    <property type="match status" value="1"/>
</dbReference>
<feature type="region of interest" description="Disordered" evidence="1">
    <location>
        <begin position="1017"/>
        <end position="1044"/>
    </location>
</feature>
<feature type="compositionally biased region" description="Polar residues" evidence="1">
    <location>
        <begin position="1091"/>
        <end position="1105"/>
    </location>
</feature>
<feature type="region of interest" description="Disordered" evidence="1">
    <location>
        <begin position="1163"/>
        <end position="1190"/>
    </location>
</feature>
<feature type="domain" description="Dilute" evidence="4">
    <location>
        <begin position="407"/>
        <end position="646"/>
    </location>
</feature>
<evidence type="ECO:0000259" key="2">
    <source>
        <dbReference type="PROSITE" id="PS50106"/>
    </source>
</evidence>
<dbReference type="PANTHER" id="PTHR10398:SF2">
    <property type="entry name" value="AFADIN"/>
    <property type="match status" value="1"/>
</dbReference>
<name>A0A914ECB4_9BILA</name>
<keyword evidence="5" id="KW-1185">Reference proteome</keyword>
<feature type="region of interest" description="Disordered" evidence="1">
    <location>
        <begin position="217"/>
        <end position="239"/>
    </location>
</feature>
<dbReference type="InterPro" id="IPR001478">
    <property type="entry name" value="PDZ"/>
</dbReference>
<dbReference type="PROSITE" id="PS50106">
    <property type="entry name" value="PDZ"/>
    <property type="match status" value="1"/>
</dbReference>
<dbReference type="Gene3D" id="2.60.200.20">
    <property type="match status" value="1"/>
</dbReference>
<feature type="domain" description="Ras-associating" evidence="3">
    <location>
        <begin position="1"/>
        <end position="60"/>
    </location>
</feature>
<organism evidence="5 6">
    <name type="scientific">Acrobeloides nanus</name>
    <dbReference type="NCBI Taxonomy" id="290746"/>
    <lineage>
        <taxon>Eukaryota</taxon>
        <taxon>Metazoa</taxon>
        <taxon>Ecdysozoa</taxon>
        <taxon>Nematoda</taxon>
        <taxon>Chromadorea</taxon>
        <taxon>Rhabditida</taxon>
        <taxon>Tylenchina</taxon>
        <taxon>Cephalobomorpha</taxon>
        <taxon>Cephaloboidea</taxon>
        <taxon>Cephalobidae</taxon>
        <taxon>Acrobeloides</taxon>
    </lineage>
</organism>
<evidence type="ECO:0000259" key="3">
    <source>
        <dbReference type="PROSITE" id="PS50200"/>
    </source>
</evidence>
<dbReference type="PROSITE" id="PS50200">
    <property type="entry name" value="RA"/>
    <property type="match status" value="1"/>
</dbReference>
<evidence type="ECO:0000256" key="1">
    <source>
        <dbReference type="SAM" id="MobiDB-lite"/>
    </source>
</evidence>
<reference evidence="6" key="1">
    <citation type="submission" date="2022-11" db="UniProtKB">
        <authorList>
            <consortium name="WormBaseParasite"/>
        </authorList>
    </citation>
    <scope>IDENTIFICATION</scope>
</reference>